<accession>A0AAF0IB89</accession>
<dbReference type="Proteomes" id="UP000186851">
    <property type="component" value="Chromosome"/>
</dbReference>
<dbReference type="EMBL" id="CP091871">
    <property type="protein sequence ID" value="WEU40508.1"/>
    <property type="molecule type" value="Genomic_DNA"/>
</dbReference>
<feature type="transmembrane region" description="Helical" evidence="1">
    <location>
        <begin position="12"/>
        <end position="37"/>
    </location>
</feature>
<keyword evidence="1" id="KW-1133">Transmembrane helix</keyword>
<dbReference type="AlphaFoldDB" id="A0AAF0IB89"/>
<reference evidence="2" key="1">
    <citation type="journal article" date="2017" name="Nature">
        <title>Asgard archaea illuminate the origin of eukaryotic cellular complexity.</title>
        <authorList>
            <person name="Zaremba-Niedzwiedzka K."/>
            <person name="Caceres E.F."/>
            <person name="Saw J.H."/>
            <person name="Backstrom D."/>
            <person name="Juzokaite L."/>
            <person name="Vancaester E."/>
            <person name="Seitz K.W."/>
            <person name="Anantharaman K."/>
            <person name="Starnawski P."/>
            <person name="Kjeldsen K.U."/>
            <person name="Scott M.B."/>
            <person name="Nunoura T."/>
            <person name="Banfield J.F."/>
            <person name="Schramm A."/>
            <person name="Baker B.J."/>
            <person name="Spang A."/>
            <person name="Ettema T.J.G."/>
        </authorList>
    </citation>
    <scope>NUCLEOTIDE SEQUENCE</scope>
    <source>
        <strain evidence="2">LCB_4</strain>
    </source>
</reference>
<keyword evidence="1" id="KW-0472">Membrane</keyword>
<keyword evidence="1" id="KW-0812">Transmembrane</keyword>
<gene>
    <name evidence="2" type="ORF">OdinLCB4_000830</name>
</gene>
<evidence type="ECO:0000313" key="2">
    <source>
        <dbReference type="EMBL" id="WEU40508.1"/>
    </source>
</evidence>
<protein>
    <submittedName>
        <fullName evidence="2">Uncharacterized protein</fullName>
    </submittedName>
</protein>
<dbReference type="KEGG" id="oyw:OdinLCB4_000830"/>
<feature type="transmembrane region" description="Helical" evidence="1">
    <location>
        <begin position="43"/>
        <end position="65"/>
    </location>
</feature>
<sequence length="116" mass="12333">MTGTKTPLGVVVIAVLMIIGGLLDIVSGASLLAGAALLPGWGFIDLAVAGAVSLIWGIVILLAALSLMKLKYWAWLLVVVVNIINIILTVVFGGLISLIISIIILIYLFYQRDLFK</sequence>
<reference evidence="2" key="2">
    <citation type="journal article" date="2022" name="Nat. Microbiol.">
        <title>A closed Candidatus Odinarchaeum chromosome exposes Asgard archaeal viruses.</title>
        <authorList>
            <person name="Tamarit D."/>
            <person name="Caceres E.F."/>
            <person name="Krupovic M."/>
            <person name="Nijland R."/>
            <person name="Eme L."/>
            <person name="Robinson N.P."/>
            <person name="Ettema T.J.G."/>
        </authorList>
    </citation>
    <scope>NUCLEOTIDE SEQUENCE</scope>
    <source>
        <strain evidence="2">LCB_4</strain>
    </source>
</reference>
<name>A0AAF0IB89_ODILC</name>
<proteinExistence type="predicted"/>
<evidence type="ECO:0000256" key="1">
    <source>
        <dbReference type="SAM" id="Phobius"/>
    </source>
</evidence>
<feature type="transmembrane region" description="Helical" evidence="1">
    <location>
        <begin position="77"/>
        <end position="110"/>
    </location>
</feature>
<evidence type="ECO:0000313" key="3">
    <source>
        <dbReference type="Proteomes" id="UP000186851"/>
    </source>
</evidence>
<organism evidence="2 3">
    <name type="scientific">Odinarchaeota yellowstonii (strain LCB_4)</name>
    <dbReference type="NCBI Taxonomy" id="1841599"/>
    <lineage>
        <taxon>Archaea</taxon>
        <taxon>Promethearchaeati</taxon>
        <taxon>Candidatus Odinarchaeota</taxon>
        <taxon>Candidatus Odinarchaeia</taxon>
        <taxon>Candidatus Odinarchaeales</taxon>
        <taxon>Candidatus Odinarchaeaceae</taxon>
        <taxon>Candidatus Odinarchaeum</taxon>
    </lineage>
</organism>